<protein>
    <submittedName>
        <fullName evidence="2">Uncharacterized protein</fullName>
    </submittedName>
</protein>
<accession>A0A0F8YQ06</accession>
<dbReference type="EMBL" id="LAZR01068159">
    <property type="protein sequence ID" value="KKK50161.1"/>
    <property type="molecule type" value="Genomic_DNA"/>
</dbReference>
<proteinExistence type="predicted"/>
<name>A0A0F8YQ06_9ZZZZ</name>
<feature type="region of interest" description="Disordered" evidence="1">
    <location>
        <begin position="97"/>
        <end position="116"/>
    </location>
</feature>
<gene>
    <name evidence="2" type="ORF">LCGC14_3127770</name>
</gene>
<evidence type="ECO:0000313" key="2">
    <source>
        <dbReference type="EMBL" id="KKK50161.1"/>
    </source>
</evidence>
<dbReference type="AlphaFoldDB" id="A0A0F8YQ06"/>
<comment type="caution">
    <text evidence="2">The sequence shown here is derived from an EMBL/GenBank/DDBJ whole genome shotgun (WGS) entry which is preliminary data.</text>
</comment>
<sequence>EMFQMRIIEFCNEYDHPSMNEEYEKIKYAQLIITDADDLLNSEKFHVDVKAANKYIEAASIYLTYKMHKEMKNMLRKALKCSKHGQFDKFGFAKINRPPRAADENGKEIDPDPDMKDKKIEDYMNLLFQNLEIR</sequence>
<reference evidence="2" key="1">
    <citation type="journal article" date="2015" name="Nature">
        <title>Complex archaea that bridge the gap between prokaryotes and eukaryotes.</title>
        <authorList>
            <person name="Spang A."/>
            <person name="Saw J.H."/>
            <person name="Jorgensen S.L."/>
            <person name="Zaremba-Niedzwiedzka K."/>
            <person name="Martijn J."/>
            <person name="Lind A.E."/>
            <person name="van Eijk R."/>
            <person name="Schleper C."/>
            <person name="Guy L."/>
            <person name="Ettema T.J."/>
        </authorList>
    </citation>
    <scope>NUCLEOTIDE SEQUENCE</scope>
</reference>
<evidence type="ECO:0000256" key="1">
    <source>
        <dbReference type="SAM" id="MobiDB-lite"/>
    </source>
</evidence>
<organism evidence="2">
    <name type="scientific">marine sediment metagenome</name>
    <dbReference type="NCBI Taxonomy" id="412755"/>
    <lineage>
        <taxon>unclassified sequences</taxon>
        <taxon>metagenomes</taxon>
        <taxon>ecological metagenomes</taxon>
    </lineage>
</organism>
<feature type="compositionally biased region" description="Basic and acidic residues" evidence="1">
    <location>
        <begin position="100"/>
        <end position="116"/>
    </location>
</feature>
<feature type="non-terminal residue" evidence="2">
    <location>
        <position position="1"/>
    </location>
</feature>